<gene>
    <name evidence="5" type="ORF">ERS852491_01794</name>
</gene>
<dbReference type="InterPro" id="IPR018490">
    <property type="entry name" value="cNMP-bd_dom_sf"/>
</dbReference>
<keyword evidence="2 5" id="KW-0238">DNA-binding</keyword>
<dbReference type="SUPFAM" id="SSF51206">
    <property type="entry name" value="cAMP-binding domain-like"/>
    <property type="match status" value="1"/>
</dbReference>
<dbReference type="OrthoDB" id="9553898at2"/>
<protein>
    <submittedName>
        <fullName evidence="5">DNA-binding transcriptional activator YeiL</fullName>
    </submittedName>
</protein>
<dbReference type="STRING" id="39482.ERS852491_01794"/>
<accession>A0A174DUM6</accession>
<reference evidence="5 6" key="1">
    <citation type="submission" date="2015-09" db="EMBL/GenBank/DDBJ databases">
        <authorList>
            <consortium name="Pathogen Informatics"/>
        </authorList>
    </citation>
    <scope>NUCLEOTIDE SEQUENCE [LARGE SCALE GENOMIC DNA]</scope>
    <source>
        <strain evidence="5 6">2789STDY5834876</strain>
    </source>
</reference>
<dbReference type="Proteomes" id="UP000095544">
    <property type="component" value="Unassembled WGS sequence"/>
</dbReference>
<evidence type="ECO:0000256" key="2">
    <source>
        <dbReference type="ARBA" id="ARBA00023125"/>
    </source>
</evidence>
<dbReference type="GO" id="GO:0006355">
    <property type="term" value="P:regulation of DNA-templated transcription"/>
    <property type="evidence" value="ECO:0007669"/>
    <property type="project" value="InterPro"/>
</dbReference>
<evidence type="ECO:0000256" key="3">
    <source>
        <dbReference type="ARBA" id="ARBA00023163"/>
    </source>
</evidence>
<organism evidence="5 6">
    <name type="scientific">Faecalicatena contorta</name>
    <dbReference type="NCBI Taxonomy" id="39482"/>
    <lineage>
        <taxon>Bacteria</taxon>
        <taxon>Bacillati</taxon>
        <taxon>Bacillota</taxon>
        <taxon>Clostridia</taxon>
        <taxon>Lachnospirales</taxon>
        <taxon>Lachnospiraceae</taxon>
        <taxon>Faecalicatena</taxon>
    </lineage>
</organism>
<proteinExistence type="predicted"/>
<dbReference type="InterPro" id="IPR014710">
    <property type="entry name" value="RmlC-like_jellyroll"/>
</dbReference>
<evidence type="ECO:0000259" key="4">
    <source>
        <dbReference type="Pfam" id="PF13545"/>
    </source>
</evidence>
<dbReference type="Gene3D" id="2.60.120.10">
    <property type="entry name" value="Jelly Rolls"/>
    <property type="match status" value="1"/>
</dbReference>
<evidence type="ECO:0000256" key="1">
    <source>
        <dbReference type="ARBA" id="ARBA00023015"/>
    </source>
</evidence>
<dbReference type="InterPro" id="IPR012318">
    <property type="entry name" value="HTH_CRP"/>
</dbReference>
<dbReference type="AlphaFoldDB" id="A0A174DUM6"/>
<dbReference type="RefSeq" id="WP_025655714.1">
    <property type="nucleotide sequence ID" value="NZ_BAAACT010000182.1"/>
</dbReference>
<sequence>MKLEQIAIYDSIEGYMEQIPVIKVKKGEYITKRRSSRDGTPNKYYILNGQIRVWNNVGSRKIWVDEIGEDWFAGDLSDVYEEYLNCESWAVKDTMLLEFNDEIFEKLLNDVRFAKAFYYKMSQRVYHMYKRMLMNSMYSQKEILASYILSNSKKDRMVCPNMNALCEFLGFSRRSLYNTLNDLIKDGTLEKDDNYIYIKDREALEDQGKHVIEYML</sequence>
<name>A0A174DUM6_9FIRM</name>
<evidence type="ECO:0000313" key="5">
    <source>
        <dbReference type="EMBL" id="CUO29261.1"/>
    </source>
</evidence>
<dbReference type="InterPro" id="IPR036390">
    <property type="entry name" value="WH_DNA-bd_sf"/>
</dbReference>
<feature type="domain" description="HTH crp-type" evidence="4">
    <location>
        <begin position="145"/>
        <end position="206"/>
    </location>
</feature>
<keyword evidence="1" id="KW-0805">Transcription regulation</keyword>
<dbReference type="GO" id="GO:0003677">
    <property type="term" value="F:DNA binding"/>
    <property type="evidence" value="ECO:0007669"/>
    <property type="project" value="UniProtKB-KW"/>
</dbReference>
<keyword evidence="3" id="KW-0804">Transcription</keyword>
<dbReference type="Pfam" id="PF13545">
    <property type="entry name" value="HTH_Crp_2"/>
    <property type="match status" value="1"/>
</dbReference>
<dbReference type="SUPFAM" id="SSF46785">
    <property type="entry name" value="Winged helix' DNA-binding domain"/>
    <property type="match status" value="1"/>
</dbReference>
<dbReference type="EMBL" id="CYZU01000013">
    <property type="protein sequence ID" value="CUO29261.1"/>
    <property type="molecule type" value="Genomic_DNA"/>
</dbReference>
<evidence type="ECO:0000313" key="6">
    <source>
        <dbReference type="Proteomes" id="UP000095544"/>
    </source>
</evidence>
<dbReference type="GeneID" id="93336081"/>